<dbReference type="GO" id="GO:0003993">
    <property type="term" value="F:acid phosphatase activity"/>
    <property type="evidence" value="ECO:0007669"/>
    <property type="project" value="InterPro"/>
</dbReference>
<sequence length="216" mass="22812">MTTIKNLITPLQGIGLCTALALTLFFASTAHADTLNRELEVGMSGSDVSALQTFLASDPSLYPQGLVTGYYGFLTRAAVSNFQIRNGIQAVGRVGPVTLPVLNLQMSGSLSDNAGAPVITGVSVNASRNSAIVSWNTNELAKGVVHFSPNPLTTYEGANSVNISGNTTMTDGNLRASQSVWVQGLSTSTTYYYLIYTTDQAGNVSVTWPTTFQTTN</sequence>
<evidence type="ECO:0000313" key="4">
    <source>
        <dbReference type="Proteomes" id="UP000177958"/>
    </source>
</evidence>
<accession>A0A1F6D9D6</accession>
<dbReference type="GO" id="GO:0046872">
    <property type="term" value="F:metal ion binding"/>
    <property type="evidence" value="ECO:0007669"/>
    <property type="project" value="InterPro"/>
</dbReference>
<dbReference type="Proteomes" id="UP000177958">
    <property type="component" value="Unassembled WGS sequence"/>
</dbReference>
<gene>
    <name evidence="3" type="ORF">A2853_00965</name>
</gene>
<comment type="caution">
    <text evidence="3">The sequence shown here is derived from an EMBL/GenBank/DDBJ whole genome shotgun (WGS) entry which is preliminary data.</text>
</comment>
<dbReference type="Gene3D" id="1.10.101.10">
    <property type="entry name" value="PGBD-like superfamily/PGBD"/>
    <property type="match status" value="1"/>
</dbReference>
<feature type="domain" description="Peptidoglycan binding-like" evidence="2">
    <location>
        <begin position="44"/>
        <end position="99"/>
    </location>
</feature>
<dbReference type="InterPro" id="IPR002477">
    <property type="entry name" value="Peptidoglycan-bd-like"/>
</dbReference>
<feature type="chain" id="PRO_5009523797" description="Peptidoglycan binding-like domain-containing protein" evidence="1">
    <location>
        <begin position="33"/>
        <end position="216"/>
    </location>
</feature>
<evidence type="ECO:0000256" key="1">
    <source>
        <dbReference type="SAM" id="SignalP"/>
    </source>
</evidence>
<dbReference type="InterPro" id="IPR008963">
    <property type="entry name" value="Purple_acid_Pase-like_N"/>
</dbReference>
<evidence type="ECO:0000259" key="2">
    <source>
        <dbReference type="Pfam" id="PF01471"/>
    </source>
</evidence>
<dbReference type="AlphaFoldDB" id="A0A1F6D9D6"/>
<dbReference type="InterPro" id="IPR013783">
    <property type="entry name" value="Ig-like_fold"/>
</dbReference>
<dbReference type="SUPFAM" id="SSF47090">
    <property type="entry name" value="PGBD-like"/>
    <property type="match status" value="1"/>
</dbReference>
<evidence type="ECO:0000313" key="3">
    <source>
        <dbReference type="EMBL" id="OGG58048.1"/>
    </source>
</evidence>
<organism evidence="3 4">
    <name type="scientific">Candidatus Kaiserbacteria bacterium RIFCSPHIGHO2_01_FULL_55_17</name>
    <dbReference type="NCBI Taxonomy" id="1798484"/>
    <lineage>
        <taxon>Bacteria</taxon>
        <taxon>Candidatus Kaiseribacteriota</taxon>
    </lineage>
</organism>
<dbReference type="EMBL" id="MFKX01000007">
    <property type="protein sequence ID" value="OGG58048.1"/>
    <property type="molecule type" value="Genomic_DNA"/>
</dbReference>
<protein>
    <recommendedName>
        <fullName evidence="2">Peptidoglycan binding-like domain-containing protein</fullName>
    </recommendedName>
</protein>
<proteinExistence type="predicted"/>
<name>A0A1F6D9D6_9BACT</name>
<dbReference type="InterPro" id="IPR036365">
    <property type="entry name" value="PGBD-like_sf"/>
</dbReference>
<dbReference type="Gene3D" id="2.60.40.10">
    <property type="entry name" value="Immunoglobulins"/>
    <property type="match status" value="1"/>
</dbReference>
<feature type="signal peptide" evidence="1">
    <location>
        <begin position="1"/>
        <end position="32"/>
    </location>
</feature>
<dbReference type="Pfam" id="PF01471">
    <property type="entry name" value="PG_binding_1"/>
    <property type="match status" value="1"/>
</dbReference>
<keyword evidence="1" id="KW-0732">Signal</keyword>
<reference evidence="3 4" key="1">
    <citation type="journal article" date="2016" name="Nat. Commun.">
        <title>Thousands of microbial genomes shed light on interconnected biogeochemical processes in an aquifer system.</title>
        <authorList>
            <person name="Anantharaman K."/>
            <person name="Brown C.T."/>
            <person name="Hug L.A."/>
            <person name="Sharon I."/>
            <person name="Castelle C.J."/>
            <person name="Probst A.J."/>
            <person name="Thomas B.C."/>
            <person name="Singh A."/>
            <person name="Wilkins M.J."/>
            <person name="Karaoz U."/>
            <person name="Brodie E.L."/>
            <person name="Williams K.H."/>
            <person name="Hubbard S.S."/>
            <person name="Banfield J.F."/>
        </authorList>
    </citation>
    <scope>NUCLEOTIDE SEQUENCE [LARGE SCALE GENOMIC DNA]</scope>
</reference>
<dbReference type="SUPFAM" id="SSF49363">
    <property type="entry name" value="Purple acid phosphatase, N-terminal domain"/>
    <property type="match status" value="1"/>
</dbReference>
<dbReference type="InterPro" id="IPR036366">
    <property type="entry name" value="PGBDSf"/>
</dbReference>